<gene>
    <name evidence="1" type="ORF">GHT09_003410</name>
    <name evidence="2" type="ORF">MONAX_5E030994</name>
</gene>
<dbReference type="Proteomes" id="UP000335636">
    <property type="component" value="Unassembled WGS sequence"/>
</dbReference>
<keyword evidence="3" id="KW-1185">Reference proteome</keyword>
<accession>A0A5E4CCI0</accession>
<dbReference type="EMBL" id="CABDUW010001128">
    <property type="protein sequence ID" value="VTJ78869.1"/>
    <property type="molecule type" value="Genomic_DNA"/>
</dbReference>
<dbReference type="AlphaFoldDB" id="A0A5E4CCI0"/>
<dbReference type="EMBL" id="WJEC01007873">
    <property type="protein sequence ID" value="KAF7465966.1"/>
    <property type="molecule type" value="Genomic_DNA"/>
</dbReference>
<name>A0A5E4CCI0_MARMO</name>
<protein>
    <submittedName>
        <fullName evidence="2">Uncharacterized protein</fullName>
    </submittedName>
</protein>
<sequence>MEVHGRVDDSSWNLEEVWNWEYFSGIMTLSSAGSPRSSTGCFQDDSIADEYTVDIVGNLLCHLPATIIERGISPGAWAAALQGLRDCPDLSPEQKAAVRLRLLEQCG</sequence>
<evidence type="ECO:0000313" key="1">
    <source>
        <dbReference type="EMBL" id="KAF7465966.1"/>
    </source>
</evidence>
<proteinExistence type="predicted"/>
<reference evidence="2 3" key="1">
    <citation type="submission" date="2019-04" db="EMBL/GenBank/DDBJ databases">
        <authorList>
            <person name="Alioto T."/>
            <person name="Alioto T."/>
        </authorList>
    </citation>
    <scope>NUCLEOTIDE SEQUENCE [LARGE SCALE GENOMIC DNA]</scope>
</reference>
<dbReference type="Proteomes" id="UP000662637">
    <property type="component" value="Unassembled WGS sequence"/>
</dbReference>
<evidence type="ECO:0000313" key="3">
    <source>
        <dbReference type="Proteomes" id="UP000335636"/>
    </source>
</evidence>
<reference evidence="1" key="2">
    <citation type="submission" date="2020-08" db="EMBL/GenBank/DDBJ databases">
        <authorList>
            <person name="Shumante A."/>
            <person name="Zimin A.V."/>
            <person name="Puiu D."/>
            <person name="Salzberg S.L."/>
        </authorList>
    </citation>
    <scope>NUCLEOTIDE SEQUENCE</scope>
    <source>
        <strain evidence="1">WC2-LM</strain>
        <tissue evidence="1">Liver</tissue>
    </source>
</reference>
<organism evidence="2 3">
    <name type="scientific">Marmota monax</name>
    <name type="common">Woodchuck</name>
    <dbReference type="NCBI Taxonomy" id="9995"/>
    <lineage>
        <taxon>Eukaryota</taxon>
        <taxon>Metazoa</taxon>
        <taxon>Chordata</taxon>
        <taxon>Craniata</taxon>
        <taxon>Vertebrata</taxon>
        <taxon>Euteleostomi</taxon>
        <taxon>Mammalia</taxon>
        <taxon>Eutheria</taxon>
        <taxon>Euarchontoglires</taxon>
        <taxon>Glires</taxon>
        <taxon>Rodentia</taxon>
        <taxon>Sciuromorpha</taxon>
        <taxon>Sciuridae</taxon>
        <taxon>Xerinae</taxon>
        <taxon>Marmotini</taxon>
        <taxon>Marmota</taxon>
    </lineage>
</organism>
<evidence type="ECO:0000313" key="2">
    <source>
        <dbReference type="EMBL" id="VTJ78869.1"/>
    </source>
</evidence>